<dbReference type="Proteomes" id="UP000747542">
    <property type="component" value="Unassembled WGS sequence"/>
</dbReference>
<keyword evidence="3" id="KW-1185">Reference proteome</keyword>
<evidence type="ECO:0000313" key="3">
    <source>
        <dbReference type="Proteomes" id="UP000747542"/>
    </source>
</evidence>
<comment type="caution">
    <text evidence="2">The sequence shown here is derived from an EMBL/GenBank/DDBJ whole genome shotgun (WGS) entry which is preliminary data.</text>
</comment>
<organism evidence="2 3">
    <name type="scientific">Homarus americanus</name>
    <name type="common">American lobster</name>
    <dbReference type="NCBI Taxonomy" id="6706"/>
    <lineage>
        <taxon>Eukaryota</taxon>
        <taxon>Metazoa</taxon>
        <taxon>Ecdysozoa</taxon>
        <taxon>Arthropoda</taxon>
        <taxon>Crustacea</taxon>
        <taxon>Multicrustacea</taxon>
        <taxon>Malacostraca</taxon>
        <taxon>Eumalacostraca</taxon>
        <taxon>Eucarida</taxon>
        <taxon>Decapoda</taxon>
        <taxon>Pleocyemata</taxon>
        <taxon>Astacidea</taxon>
        <taxon>Nephropoidea</taxon>
        <taxon>Nephropidae</taxon>
        <taxon>Homarus</taxon>
    </lineage>
</organism>
<feature type="region of interest" description="Disordered" evidence="1">
    <location>
        <begin position="458"/>
        <end position="541"/>
    </location>
</feature>
<reference evidence="2" key="1">
    <citation type="journal article" date="2021" name="Sci. Adv.">
        <title>The American lobster genome reveals insights on longevity, neural, and immune adaptations.</title>
        <authorList>
            <person name="Polinski J.M."/>
            <person name="Zimin A.V."/>
            <person name="Clark K.F."/>
            <person name="Kohn A.B."/>
            <person name="Sadowski N."/>
            <person name="Timp W."/>
            <person name="Ptitsyn A."/>
            <person name="Khanna P."/>
            <person name="Romanova D.Y."/>
            <person name="Williams P."/>
            <person name="Greenwood S.J."/>
            <person name="Moroz L.L."/>
            <person name="Walt D.R."/>
            <person name="Bodnar A.G."/>
        </authorList>
    </citation>
    <scope>NUCLEOTIDE SEQUENCE</scope>
    <source>
        <strain evidence="2">GMGI-L3</strain>
    </source>
</reference>
<feature type="compositionally biased region" description="Basic and acidic residues" evidence="1">
    <location>
        <begin position="509"/>
        <end position="528"/>
    </location>
</feature>
<protein>
    <submittedName>
        <fullName evidence="2">Uncharacterized protein</fullName>
    </submittedName>
</protein>
<proteinExistence type="predicted"/>
<feature type="compositionally biased region" description="Basic residues" evidence="1">
    <location>
        <begin position="499"/>
        <end position="508"/>
    </location>
</feature>
<name>A0A8J5MQC6_HOMAM</name>
<evidence type="ECO:0000313" key="2">
    <source>
        <dbReference type="EMBL" id="KAG7159893.1"/>
    </source>
</evidence>
<dbReference type="EMBL" id="JAHLQT010031743">
    <property type="protein sequence ID" value="KAG7159893.1"/>
    <property type="molecule type" value="Genomic_DNA"/>
</dbReference>
<dbReference type="AlphaFoldDB" id="A0A8J5MQC6"/>
<gene>
    <name evidence="2" type="ORF">Hamer_G017323</name>
</gene>
<accession>A0A8J5MQC6</accession>
<evidence type="ECO:0000256" key="1">
    <source>
        <dbReference type="SAM" id="MobiDB-lite"/>
    </source>
</evidence>
<feature type="compositionally biased region" description="Basic and acidic residues" evidence="1">
    <location>
        <begin position="465"/>
        <end position="498"/>
    </location>
</feature>
<sequence length="622" mass="70525">MVSFLSKPNAIRKKNQRLLNSQSHVIKYLFQRLYTPLYAFTRLYTPLYVVGASSLITIITVYEYKFVKQVTRVHQEARLVSRLEMSLALVIPLSRPGPVDGARSARREMNVLGVSALVSLQVPHISRCLVKGSGGEEASRGRNIPTPTTIRKSQTTTRVAPRTMAHSALLNITQHNSASLIITQHNSEFPSITEHNLSITQHHSESLSINQNHSASLSLTLKGINYKPPGLCRTVNPSCVGVMEGDRESFCGKPGHKADFCWTRLQPNKVKHERVQFRFSPHETLIFSRRVLRRTQTLVPFVPFCHKARVDLILGNDLAGGQMGNVTPPPVLRERPESTAELQQLVDDLPGVFPLCAVTRSMSMTNDHNVTPDVDDSLSLGLFANPIASQDISSAVNAVTGRVALIAAQEQDDSLRLLFDQHYISFLPHLLNTTKEKDFAARIWNGNLEWECDRKKKGKIKGKRMKQEGRRNKQEEGRRKEGGRNKRKEEGRKEEETRGRKKEGRKSRRKEEEGRHKKEEVKEDERKGWGRRGGNRRREIGALEAENFSLERQLFSYQKSIAYAHSRGAYVDDPAEEAGEYTHEGYANGKRDYHTADYTTRDYDYTYTALPDRAFSTDTDYA</sequence>